<keyword evidence="4" id="KW-1185">Reference proteome</keyword>
<sequence>MHSIASIENFLLSSSSCSGCSFVLRVLDAVTDIRRSGIKQVNFSRGELDPSTYNQNVLKIICDRSSGGWGYSFDREEYDIYTPVNARVEHAIPWLGVGSAEGDGKRDQPDSLSDRLKEAQNWFQRCKKDHPLCLPLNDEWPRRILDITVDPIRLVTSTSILPSPTYRQEGYACLSYVWGTTGNLETRKENLKSHMCGIDTSALPKTLSDAVYVARYLGLQYLWIDSLCIIQDDWQDKMHQIPRMPNIYQGCELVIAAQSAANVHKGFLSFPEAHAPFKRIQTYFRMEDGTFRTVEVGIRKPAMAYFGAPAHHSQNSIENGAFQETFMARRTLYATPSELAWKCTMQTRCECSLAPHECSSTLPLEYDHYARKFIEPSTIHNLGQISRARSLKMTDQPLIEDVKIWTDIVKEYSGRKLSEWTDRLAAIQGVANSMTQIIPEHFKNEDYLFGLWKPLLIHQLAWYRYSDPFVPANVVVGLKKMAPSWSWVTCIGNINFPDYTALSFAKVIEVEKAPHDGHATHIFGAGSCTLTIMGFCIPVRKQRSERRASDDDEERFTYIFPKLLNAKDCSSISIHMNIDDPTDTGAQDRAVYFLPLVATDWHYMWARGLLLERVVEEQSNCNDEKWGHLFEGTFRRVGCGGHGIPRDNLYYSDPEKFNEKMRFIKLKFLAKKKIAARSAKSSRMILTGIRNVGECVDNDDLEVQSKPQPKPKQTLSFGAIMADAQKGAQNTVTPKQKEPKTEHERARTAHQYGLPSITDLQRFTRALQDGSAFRGDTYRPNSNYGHRSPWEQHEHCPQPDIRACVTKLSKRIIGKFEDMQNGKLSYYDIKDGKSPRRPPPIQRVEREVQYMYWQISRGKHDKLVEHKESLKAKLGVEARRKEQAELILSQAQVDRQRGGVAKGLDIDDLEDDAPVAKKTTKKTRKQSAVKGLDIEDLEDDAPVVKTTTKNIRKKSAVAIESLPKPDDRFKATKKTASTTKPKEMTPAAAREVLKVLTKDVAETDQVKIVNKPAQPSPQVHEREENREAAVEKTIEPPTSPTSAASNTPAAATGGKRKREPTDEGAATADGKRKRASTASSTAKAETASNTPTTATTGGKRKRGSTASSTAETAEARPVKKTKKTASSPTEEKL</sequence>
<feature type="region of interest" description="Disordered" evidence="1">
    <location>
        <begin position="1000"/>
        <end position="1133"/>
    </location>
</feature>
<dbReference type="PANTHER" id="PTHR33112:SF16">
    <property type="entry name" value="HETEROKARYON INCOMPATIBILITY DOMAIN-CONTAINING PROTEIN"/>
    <property type="match status" value="1"/>
</dbReference>
<reference evidence="3 4" key="1">
    <citation type="journal article" date="2014" name="PLoS ONE">
        <title>De novo Genome Assembly of the Fungal Plant Pathogen Pyrenophora semeniperda.</title>
        <authorList>
            <person name="Soliai M.M."/>
            <person name="Meyer S.E."/>
            <person name="Udall J.A."/>
            <person name="Elzinga D.E."/>
            <person name="Hermansen R.A."/>
            <person name="Bodily P.M."/>
            <person name="Hart A.A."/>
            <person name="Coleman C.E."/>
        </authorList>
    </citation>
    <scope>NUCLEOTIDE SEQUENCE [LARGE SCALE GENOMIC DNA]</scope>
    <source>
        <strain evidence="3 4">CCB06</strain>
        <tissue evidence="3">Mycelium</tissue>
    </source>
</reference>
<feature type="domain" description="Heterokaryon incompatibility" evidence="2">
    <location>
        <begin position="171"/>
        <end position="272"/>
    </location>
</feature>
<organism evidence="3 4">
    <name type="scientific">Pyrenophora seminiperda CCB06</name>
    <dbReference type="NCBI Taxonomy" id="1302712"/>
    <lineage>
        <taxon>Eukaryota</taxon>
        <taxon>Fungi</taxon>
        <taxon>Dikarya</taxon>
        <taxon>Ascomycota</taxon>
        <taxon>Pezizomycotina</taxon>
        <taxon>Dothideomycetes</taxon>
        <taxon>Pleosporomycetidae</taxon>
        <taxon>Pleosporales</taxon>
        <taxon>Pleosporineae</taxon>
        <taxon>Pleosporaceae</taxon>
        <taxon>Pyrenophora</taxon>
    </lineage>
</organism>
<dbReference type="EMBL" id="KE747839">
    <property type="protein sequence ID" value="RMZ73214.1"/>
    <property type="molecule type" value="Genomic_DNA"/>
</dbReference>
<feature type="compositionally biased region" description="Low complexity" evidence="1">
    <location>
        <begin position="1076"/>
        <end position="1097"/>
    </location>
</feature>
<protein>
    <submittedName>
        <fullName evidence="3">Heterokaryon incompatibility</fullName>
    </submittedName>
</protein>
<dbReference type="InterPro" id="IPR010730">
    <property type="entry name" value="HET"/>
</dbReference>
<feature type="region of interest" description="Disordered" evidence="1">
    <location>
        <begin position="962"/>
        <end position="988"/>
    </location>
</feature>
<proteinExistence type="predicted"/>
<dbReference type="OrthoDB" id="2958217at2759"/>
<feature type="compositionally biased region" description="Low complexity" evidence="1">
    <location>
        <begin position="1040"/>
        <end position="1052"/>
    </location>
</feature>
<evidence type="ECO:0000313" key="4">
    <source>
        <dbReference type="Proteomes" id="UP000265663"/>
    </source>
</evidence>
<evidence type="ECO:0000259" key="2">
    <source>
        <dbReference type="Pfam" id="PF06985"/>
    </source>
</evidence>
<feature type="compositionally biased region" description="Basic and acidic residues" evidence="1">
    <location>
        <begin position="735"/>
        <end position="747"/>
    </location>
</feature>
<evidence type="ECO:0000256" key="1">
    <source>
        <dbReference type="SAM" id="MobiDB-lite"/>
    </source>
</evidence>
<feature type="compositionally biased region" description="Polar residues" evidence="1">
    <location>
        <begin position="1124"/>
        <end position="1133"/>
    </location>
</feature>
<dbReference type="Pfam" id="PF06985">
    <property type="entry name" value="HET"/>
    <property type="match status" value="1"/>
</dbReference>
<evidence type="ECO:0000313" key="3">
    <source>
        <dbReference type="EMBL" id="RMZ73214.1"/>
    </source>
</evidence>
<accession>A0A3M7MFT1</accession>
<dbReference type="PANTHER" id="PTHR33112">
    <property type="entry name" value="DOMAIN PROTEIN, PUTATIVE-RELATED"/>
    <property type="match status" value="1"/>
</dbReference>
<dbReference type="AlphaFoldDB" id="A0A3M7MFT1"/>
<gene>
    <name evidence="3" type="ORF">GMOD_00009023</name>
</gene>
<dbReference type="Proteomes" id="UP000265663">
    <property type="component" value="Unassembled WGS sequence"/>
</dbReference>
<feature type="region of interest" description="Disordered" evidence="1">
    <location>
        <begin position="726"/>
        <end position="749"/>
    </location>
</feature>
<feature type="compositionally biased region" description="Basic and acidic residues" evidence="1">
    <location>
        <begin position="1019"/>
        <end position="1034"/>
    </location>
</feature>
<name>A0A3M7MFT1_9PLEO</name>